<protein>
    <submittedName>
        <fullName evidence="2">Branched-chain alpha-keto acid dehydrogenase</fullName>
    </submittedName>
</protein>
<dbReference type="SUPFAM" id="SSF110857">
    <property type="entry name" value="Gamma-glutamyl cyclotransferase-like"/>
    <property type="match status" value="1"/>
</dbReference>
<dbReference type="AlphaFoldDB" id="A0A8J3B6Y1"/>
<dbReference type="InterPro" id="IPR013024">
    <property type="entry name" value="GGCT-like"/>
</dbReference>
<dbReference type="InterPro" id="IPR009288">
    <property type="entry name" value="AIG2-like_dom"/>
</dbReference>
<dbReference type="CDD" id="cd06661">
    <property type="entry name" value="GGCT_like"/>
    <property type="match status" value="1"/>
</dbReference>
<dbReference type="Gene3D" id="3.10.490.10">
    <property type="entry name" value="Gamma-glutamyl cyclotransferase-like"/>
    <property type="match status" value="1"/>
</dbReference>
<dbReference type="Pfam" id="PF06094">
    <property type="entry name" value="GGACT"/>
    <property type="match status" value="1"/>
</dbReference>
<reference evidence="2" key="1">
    <citation type="journal article" date="2014" name="Int. J. Syst. Evol. Microbiol.">
        <title>Complete genome sequence of Corynebacterium casei LMG S-19264T (=DSM 44701T), isolated from a smear-ripened cheese.</title>
        <authorList>
            <consortium name="US DOE Joint Genome Institute (JGI-PGF)"/>
            <person name="Walter F."/>
            <person name="Albersmeier A."/>
            <person name="Kalinowski J."/>
            <person name="Ruckert C."/>
        </authorList>
    </citation>
    <scope>NUCLEOTIDE SEQUENCE</scope>
    <source>
        <strain evidence="2">JCM 14719</strain>
    </source>
</reference>
<gene>
    <name evidence="2" type="ORF">GCM10007043_10590</name>
</gene>
<proteinExistence type="predicted"/>
<dbReference type="EMBL" id="BMOF01000016">
    <property type="protein sequence ID" value="GGJ98500.1"/>
    <property type="molecule type" value="Genomic_DNA"/>
</dbReference>
<reference evidence="2" key="2">
    <citation type="submission" date="2020-09" db="EMBL/GenBank/DDBJ databases">
        <authorList>
            <person name="Sun Q."/>
            <person name="Ohkuma M."/>
        </authorList>
    </citation>
    <scope>NUCLEOTIDE SEQUENCE</scope>
    <source>
        <strain evidence="2">JCM 14719</strain>
    </source>
</reference>
<comment type="caution">
    <text evidence="2">The sequence shown here is derived from an EMBL/GenBank/DDBJ whole genome shotgun (WGS) entry which is preliminary data.</text>
</comment>
<feature type="domain" description="Gamma-glutamylcyclotransferase AIG2-like" evidence="1">
    <location>
        <begin position="22"/>
        <end position="150"/>
    </location>
</feature>
<dbReference type="InterPro" id="IPR036568">
    <property type="entry name" value="GGCT-like_sf"/>
</dbReference>
<sequence>MAKRTGGQRQPDRLPGLQGELVFVYGTLKRGSPYHALYLGGRGRYLGVACACGELWDTGWGYPALVPGVGWVHGELYGGLGADDLAHLDEWEDYHGPHHANNLYERVRRIVWWTDDEGLARPVSAWVYEAAPRLRAHLAQHGRKVNSGVWPVPG</sequence>
<dbReference type="Proteomes" id="UP000637720">
    <property type="component" value="Unassembled WGS sequence"/>
</dbReference>
<name>A0A8J3B6Y1_9BACI</name>
<keyword evidence="3" id="KW-1185">Reference proteome</keyword>
<evidence type="ECO:0000313" key="2">
    <source>
        <dbReference type="EMBL" id="GGJ98500.1"/>
    </source>
</evidence>
<dbReference type="RefSeq" id="WP_054672489.1">
    <property type="nucleotide sequence ID" value="NZ_BMOF01000016.1"/>
</dbReference>
<evidence type="ECO:0000259" key="1">
    <source>
        <dbReference type="Pfam" id="PF06094"/>
    </source>
</evidence>
<organism evidence="2 3">
    <name type="scientific">Calditerricola satsumensis</name>
    <dbReference type="NCBI Taxonomy" id="373054"/>
    <lineage>
        <taxon>Bacteria</taxon>
        <taxon>Bacillati</taxon>
        <taxon>Bacillota</taxon>
        <taxon>Bacilli</taxon>
        <taxon>Bacillales</taxon>
        <taxon>Bacillaceae</taxon>
        <taxon>Calditerricola</taxon>
    </lineage>
</organism>
<accession>A0A8J3B6Y1</accession>
<evidence type="ECO:0000313" key="3">
    <source>
        <dbReference type="Proteomes" id="UP000637720"/>
    </source>
</evidence>